<evidence type="ECO:0000313" key="1">
    <source>
        <dbReference type="EMBL" id="KAJ8959316.1"/>
    </source>
</evidence>
<reference evidence="1" key="1">
    <citation type="journal article" date="2023" name="Insect Mol. Biol.">
        <title>Genome sequencing provides insights into the evolution of gene families encoding plant cell wall-degrading enzymes in longhorned beetles.</title>
        <authorList>
            <person name="Shin N.R."/>
            <person name="Okamura Y."/>
            <person name="Kirsch R."/>
            <person name="Pauchet Y."/>
        </authorList>
    </citation>
    <scope>NUCLEOTIDE SEQUENCE</scope>
    <source>
        <strain evidence="1">AMC_N1</strain>
    </source>
</reference>
<gene>
    <name evidence="1" type="ORF">NQ318_022002</name>
</gene>
<comment type="caution">
    <text evidence="1">The sequence shown here is derived from an EMBL/GenBank/DDBJ whole genome shotgun (WGS) entry which is preliminary data.</text>
</comment>
<accession>A0AAV8Z6B6</accession>
<dbReference type="Proteomes" id="UP001162162">
    <property type="component" value="Unassembled WGS sequence"/>
</dbReference>
<protein>
    <submittedName>
        <fullName evidence="1">Uncharacterized protein</fullName>
    </submittedName>
</protein>
<dbReference type="EMBL" id="JAPWTK010000013">
    <property type="protein sequence ID" value="KAJ8959316.1"/>
    <property type="molecule type" value="Genomic_DNA"/>
</dbReference>
<evidence type="ECO:0000313" key="2">
    <source>
        <dbReference type="Proteomes" id="UP001162162"/>
    </source>
</evidence>
<name>A0AAV8Z6B6_9CUCU</name>
<sequence length="112" mass="12135">MILLVGTNKVGCIIDKNSNQGTQLFTAPLEANIFEPVALYSENPQFGLLSSSILGCHISGPRPEFPGLGDDLRVSGLTQISPGQGDLQIFSLIVPSYFSKKVIKLNLLYKKL</sequence>
<dbReference type="AlphaFoldDB" id="A0AAV8Z6B6"/>
<proteinExistence type="predicted"/>
<organism evidence="1 2">
    <name type="scientific">Aromia moschata</name>
    <dbReference type="NCBI Taxonomy" id="1265417"/>
    <lineage>
        <taxon>Eukaryota</taxon>
        <taxon>Metazoa</taxon>
        <taxon>Ecdysozoa</taxon>
        <taxon>Arthropoda</taxon>
        <taxon>Hexapoda</taxon>
        <taxon>Insecta</taxon>
        <taxon>Pterygota</taxon>
        <taxon>Neoptera</taxon>
        <taxon>Endopterygota</taxon>
        <taxon>Coleoptera</taxon>
        <taxon>Polyphaga</taxon>
        <taxon>Cucujiformia</taxon>
        <taxon>Chrysomeloidea</taxon>
        <taxon>Cerambycidae</taxon>
        <taxon>Cerambycinae</taxon>
        <taxon>Callichromatini</taxon>
        <taxon>Aromia</taxon>
    </lineage>
</organism>
<keyword evidence="2" id="KW-1185">Reference proteome</keyword>